<dbReference type="GO" id="GO:0015074">
    <property type="term" value="P:DNA integration"/>
    <property type="evidence" value="ECO:0007669"/>
    <property type="project" value="InterPro"/>
</dbReference>
<protein>
    <submittedName>
        <fullName evidence="1">Uncharacterized protein</fullName>
    </submittedName>
</protein>
<organism evidence="1 2">
    <name type="scientific">Bimuria novae-zelandiae CBS 107.79</name>
    <dbReference type="NCBI Taxonomy" id="1447943"/>
    <lineage>
        <taxon>Eukaryota</taxon>
        <taxon>Fungi</taxon>
        <taxon>Dikarya</taxon>
        <taxon>Ascomycota</taxon>
        <taxon>Pezizomycotina</taxon>
        <taxon>Dothideomycetes</taxon>
        <taxon>Pleosporomycetidae</taxon>
        <taxon>Pleosporales</taxon>
        <taxon>Massarineae</taxon>
        <taxon>Didymosphaeriaceae</taxon>
        <taxon>Bimuria</taxon>
    </lineage>
</organism>
<dbReference type="GO" id="GO:0003677">
    <property type="term" value="F:DNA binding"/>
    <property type="evidence" value="ECO:0007669"/>
    <property type="project" value="InterPro"/>
</dbReference>
<proteinExistence type="predicted"/>
<reference evidence="1" key="1">
    <citation type="journal article" date="2020" name="Stud. Mycol.">
        <title>101 Dothideomycetes genomes: a test case for predicting lifestyles and emergence of pathogens.</title>
        <authorList>
            <person name="Haridas S."/>
            <person name="Albert R."/>
            <person name="Binder M."/>
            <person name="Bloem J."/>
            <person name="Labutti K."/>
            <person name="Salamov A."/>
            <person name="Andreopoulos B."/>
            <person name="Baker S."/>
            <person name="Barry K."/>
            <person name="Bills G."/>
            <person name="Bluhm B."/>
            <person name="Cannon C."/>
            <person name="Castanera R."/>
            <person name="Culley D."/>
            <person name="Daum C."/>
            <person name="Ezra D."/>
            <person name="Gonzalez J."/>
            <person name="Henrissat B."/>
            <person name="Kuo A."/>
            <person name="Liang C."/>
            <person name="Lipzen A."/>
            <person name="Lutzoni F."/>
            <person name="Magnuson J."/>
            <person name="Mondo S."/>
            <person name="Nolan M."/>
            <person name="Ohm R."/>
            <person name="Pangilinan J."/>
            <person name="Park H.-J."/>
            <person name="Ramirez L."/>
            <person name="Alfaro M."/>
            <person name="Sun H."/>
            <person name="Tritt A."/>
            <person name="Yoshinaga Y."/>
            <person name="Zwiers L.-H."/>
            <person name="Turgeon B."/>
            <person name="Goodwin S."/>
            <person name="Spatafora J."/>
            <person name="Crous P."/>
            <person name="Grigoriev I."/>
        </authorList>
    </citation>
    <scope>NUCLEOTIDE SEQUENCE</scope>
    <source>
        <strain evidence="1">CBS 107.79</strain>
    </source>
</reference>
<dbReference type="OrthoDB" id="3943630at2759"/>
<name>A0A6A5VMA7_9PLEO</name>
<sequence>MYVEDMIFFGLACDEYSHAHPRLIVQNHFCLIIMAVYGLRPGEFVEAGNHRGSGEGLAYGDMELSLHYHKGVPRYQLRMQLRYRKRYRGELRDQDNLLLYEETHVSRRAFCPVVHFLALALADDVFTELSLPHLQERKIPIGSNSHRFAIKEDKKDLSILRMFTGRPHRKGQIVAASSFYHQILELGRRCGYEKPISAYCFRRGFQNGIDGHISAAKQRQLMGHASDKTGQSYIAPTVAVDTQRAIRGEAQDREYIELASSIANTRDLTAPISHLGRMAAHPPLVTEDEIKEMATKFPKSPNRELARRVRKAKLNRARRLHFDTSPQETLGDLIVDNRPRVGRIQPTPSRHL</sequence>
<gene>
    <name evidence="1" type="ORF">BU23DRAFT_564002</name>
</gene>
<dbReference type="Pfam" id="PF11917">
    <property type="entry name" value="DUF3435"/>
    <property type="match status" value="1"/>
</dbReference>
<dbReference type="PANTHER" id="PTHR37535:SF3">
    <property type="entry name" value="FLUG DOMAIN-CONTAINING PROTEIN"/>
    <property type="match status" value="1"/>
</dbReference>
<dbReference type="Gene3D" id="1.10.443.10">
    <property type="entry name" value="Intergrase catalytic core"/>
    <property type="match status" value="1"/>
</dbReference>
<accession>A0A6A5VMA7</accession>
<dbReference type="PANTHER" id="PTHR37535">
    <property type="entry name" value="FLUG DOMAIN PROTEIN"/>
    <property type="match status" value="1"/>
</dbReference>
<dbReference type="EMBL" id="ML976660">
    <property type="protein sequence ID" value="KAF1978401.1"/>
    <property type="molecule type" value="Genomic_DNA"/>
</dbReference>
<evidence type="ECO:0000313" key="2">
    <source>
        <dbReference type="Proteomes" id="UP000800036"/>
    </source>
</evidence>
<dbReference type="Proteomes" id="UP000800036">
    <property type="component" value="Unassembled WGS sequence"/>
</dbReference>
<keyword evidence="2" id="KW-1185">Reference proteome</keyword>
<dbReference type="InterPro" id="IPR021842">
    <property type="entry name" value="DUF3435"/>
</dbReference>
<dbReference type="InterPro" id="IPR013762">
    <property type="entry name" value="Integrase-like_cat_sf"/>
</dbReference>
<evidence type="ECO:0000313" key="1">
    <source>
        <dbReference type="EMBL" id="KAF1978401.1"/>
    </source>
</evidence>
<dbReference type="AlphaFoldDB" id="A0A6A5VMA7"/>
<dbReference type="GO" id="GO:0006310">
    <property type="term" value="P:DNA recombination"/>
    <property type="evidence" value="ECO:0007669"/>
    <property type="project" value="InterPro"/>
</dbReference>